<reference evidence="2" key="1">
    <citation type="journal article" date="2019" name="Int. J. Syst. Evol. Microbiol.">
        <title>The Global Catalogue of Microorganisms (GCM) 10K type strain sequencing project: providing services to taxonomists for standard genome sequencing and annotation.</title>
        <authorList>
            <consortium name="The Broad Institute Genomics Platform"/>
            <consortium name="The Broad Institute Genome Sequencing Center for Infectious Disease"/>
            <person name="Wu L."/>
            <person name="Ma J."/>
        </authorList>
    </citation>
    <scope>NUCLEOTIDE SEQUENCE [LARGE SCALE GENOMIC DNA]</scope>
    <source>
        <strain evidence="2">JCM 17923</strain>
    </source>
</reference>
<evidence type="ECO:0000313" key="1">
    <source>
        <dbReference type="EMBL" id="GAA4365446.1"/>
    </source>
</evidence>
<keyword evidence="2" id="KW-1185">Reference proteome</keyword>
<protein>
    <submittedName>
        <fullName evidence="1">Uncharacterized protein</fullName>
    </submittedName>
</protein>
<comment type="caution">
    <text evidence="1">The sequence shown here is derived from an EMBL/GenBank/DDBJ whole genome shotgun (WGS) entry which is preliminary data.</text>
</comment>
<accession>A0ABP8IPP8</accession>
<dbReference type="EMBL" id="BAABGZ010000074">
    <property type="protein sequence ID" value="GAA4365446.1"/>
    <property type="molecule type" value="Genomic_DNA"/>
</dbReference>
<sequence length="207" mass="23563">MPNSLDGSSDKVHNGFFGYSYQRLEMVFTSVQRDAKSPNIYHVQGKNRRYKIVRAFSGTITLNEVHPYDKSKPSYGAEKGEQAYTATGKFVLREEARRGDDAYGTFSGDLAVDFSRRTKGGLQLNTYTANNQTRNGGFLMDGMWKDAATGAEVDVLIKNGMAVTRQVIHDFKVGDRMMHTSRKYTRVGWDTYWGNEEWWAEKPMARK</sequence>
<organism evidence="1 2">
    <name type="scientific">Hymenobacter saemangeumensis</name>
    <dbReference type="NCBI Taxonomy" id="1084522"/>
    <lineage>
        <taxon>Bacteria</taxon>
        <taxon>Pseudomonadati</taxon>
        <taxon>Bacteroidota</taxon>
        <taxon>Cytophagia</taxon>
        <taxon>Cytophagales</taxon>
        <taxon>Hymenobacteraceae</taxon>
        <taxon>Hymenobacter</taxon>
    </lineage>
</organism>
<proteinExistence type="predicted"/>
<dbReference type="RefSeq" id="WP_345237477.1">
    <property type="nucleotide sequence ID" value="NZ_BAABGZ010000074.1"/>
</dbReference>
<evidence type="ECO:0000313" key="2">
    <source>
        <dbReference type="Proteomes" id="UP001501153"/>
    </source>
</evidence>
<dbReference type="Proteomes" id="UP001501153">
    <property type="component" value="Unassembled WGS sequence"/>
</dbReference>
<name>A0ABP8IPP8_9BACT</name>
<gene>
    <name evidence="1" type="ORF">GCM10023185_35710</name>
</gene>